<feature type="non-terminal residue" evidence="6">
    <location>
        <position position="387"/>
    </location>
</feature>
<keyword evidence="4" id="KW-0479">Metal-binding</keyword>
<evidence type="ECO:0000256" key="3">
    <source>
        <dbReference type="ARBA" id="ARBA00022679"/>
    </source>
</evidence>
<comment type="caution">
    <text evidence="6">The sequence shown here is derived from an EMBL/GenBank/DDBJ whole genome shotgun (WGS) entry which is preliminary data.</text>
</comment>
<dbReference type="Pfam" id="PF03492">
    <property type="entry name" value="Methyltransf_7"/>
    <property type="match status" value="1"/>
</dbReference>
<evidence type="ECO:0008006" key="8">
    <source>
        <dbReference type="Google" id="ProtNLM"/>
    </source>
</evidence>
<evidence type="ECO:0000256" key="5">
    <source>
        <dbReference type="ARBA" id="ARBA00022842"/>
    </source>
</evidence>
<evidence type="ECO:0000256" key="2">
    <source>
        <dbReference type="ARBA" id="ARBA00022603"/>
    </source>
</evidence>
<dbReference type="InterPro" id="IPR029063">
    <property type="entry name" value="SAM-dependent_MTases_sf"/>
</dbReference>
<dbReference type="GO" id="GO:0008168">
    <property type="term" value="F:methyltransferase activity"/>
    <property type="evidence" value="ECO:0007669"/>
    <property type="project" value="UniProtKB-KW"/>
</dbReference>
<gene>
    <name evidence="6" type="ORF">RJ639_047522</name>
</gene>
<dbReference type="PANTHER" id="PTHR31009">
    <property type="entry name" value="S-ADENOSYL-L-METHIONINE:CARBOXYL METHYLTRANSFERASE FAMILY PROTEIN"/>
    <property type="match status" value="1"/>
</dbReference>
<keyword evidence="7" id="KW-1185">Reference proteome</keyword>
<proteinExistence type="inferred from homology"/>
<dbReference type="Gene3D" id="3.40.50.150">
    <property type="entry name" value="Vaccinia Virus protein VP39"/>
    <property type="match status" value="1"/>
</dbReference>
<dbReference type="InterPro" id="IPR005299">
    <property type="entry name" value="MeTrfase_7"/>
</dbReference>
<evidence type="ECO:0000256" key="1">
    <source>
        <dbReference type="ARBA" id="ARBA00007967"/>
    </source>
</evidence>
<accession>A0AA88W7Y8</accession>
<evidence type="ECO:0000313" key="7">
    <source>
        <dbReference type="Proteomes" id="UP001188597"/>
    </source>
</evidence>
<evidence type="ECO:0000256" key="4">
    <source>
        <dbReference type="ARBA" id="ARBA00022723"/>
    </source>
</evidence>
<protein>
    <recommendedName>
        <fullName evidence="8">Jasmonate O-methyltransferase</fullName>
    </recommendedName>
</protein>
<dbReference type="GO" id="GO:0046872">
    <property type="term" value="F:metal ion binding"/>
    <property type="evidence" value="ECO:0007669"/>
    <property type="project" value="UniProtKB-KW"/>
</dbReference>
<organism evidence="6 7">
    <name type="scientific">Escallonia herrerae</name>
    <dbReference type="NCBI Taxonomy" id="1293975"/>
    <lineage>
        <taxon>Eukaryota</taxon>
        <taxon>Viridiplantae</taxon>
        <taxon>Streptophyta</taxon>
        <taxon>Embryophyta</taxon>
        <taxon>Tracheophyta</taxon>
        <taxon>Spermatophyta</taxon>
        <taxon>Magnoliopsida</taxon>
        <taxon>eudicotyledons</taxon>
        <taxon>Gunneridae</taxon>
        <taxon>Pentapetalae</taxon>
        <taxon>asterids</taxon>
        <taxon>campanulids</taxon>
        <taxon>Escalloniales</taxon>
        <taxon>Escalloniaceae</taxon>
        <taxon>Escallonia</taxon>
    </lineage>
</organism>
<reference evidence="6" key="1">
    <citation type="submission" date="2022-12" db="EMBL/GenBank/DDBJ databases">
        <title>Draft genome assemblies for two species of Escallonia (Escalloniales).</title>
        <authorList>
            <person name="Chanderbali A."/>
            <person name="Dervinis C."/>
            <person name="Anghel I."/>
            <person name="Soltis D."/>
            <person name="Soltis P."/>
            <person name="Zapata F."/>
        </authorList>
    </citation>
    <scope>NUCLEOTIDE SEQUENCE</scope>
    <source>
        <strain evidence="6">UCBG64.0493</strain>
        <tissue evidence="6">Leaf</tissue>
    </source>
</reference>
<name>A0AA88W7Y8_9ASTE</name>
<dbReference type="InterPro" id="IPR042086">
    <property type="entry name" value="MeTrfase_capping"/>
</dbReference>
<keyword evidence="5" id="KW-0460">Magnesium</keyword>
<evidence type="ECO:0000313" key="6">
    <source>
        <dbReference type="EMBL" id="KAK3021250.1"/>
    </source>
</evidence>
<dbReference type="AlphaFoldDB" id="A0AA88W7Y8"/>
<comment type="similarity">
    <text evidence="1">Belongs to the methyltransferase superfamily. Type-7 methyltransferase family.</text>
</comment>
<dbReference type="SUPFAM" id="SSF53335">
    <property type="entry name" value="S-adenosyl-L-methionine-dependent methyltransferases"/>
    <property type="match status" value="1"/>
</dbReference>
<dbReference type="Proteomes" id="UP001188597">
    <property type="component" value="Unassembled WGS sequence"/>
</dbReference>
<dbReference type="EMBL" id="JAVXUP010000769">
    <property type="protein sequence ID" value="KAK3021250.1"/>
    <property type="molecule type" value="Genomic_DNA"/>
</dbReference>
<dbReference type="GO" id="GO:0032259">
    <property type="term" value="P:methylation"/>
    <property type="evidence" value="ECO:0007669"/>
    <property type="project" value="UniProtKB-KW"/>
</dbReference>
<sequence length="387" mass="43673">LAKNKAMAFENVLQMNAGKGDSSYANNSVPQKTSILKTRPLLDDTIKDMFSDSFLECLEIADLGCSSGPNTLLVVSNIIDTVYDLCHEKNHKTPEFHASLNDLPQNDFNTIFKSLPAFYEKLRKKKGDKLGPCFISGVPGSFYSRLFPSKSLHLVYSSNSLHWLSQVPEGVEINKGNIYVAKTSPLFVFDAYLKQFQRDFTTFLQTRAEEVKPDGRMVLAFLGRSITDPTSNDCCCLWDPLAKSLHDMVAEGLVEEVDIDSFNLPIYTPCKDEVKAIIQTEGSFSLSRLENFEVNWDVSEGDDDKHFDKNRSGEMVARSIRAVIEPVIACHFGYVIMDRLFARYAKHVAEHLAVERTKHYNIILSLKRNHCLTRAWSSKTGCFVNLI</sequence>
<dbReference type="Gene3D" id="1.10.1200.270">
    <property type="entry name" value="Methyltransferase, alpha-helical capping domain"/>
    <property type="match status" value="1"/>
</dbReference>
<keyword evidence="2" id="KW-0489">Methyltransferase</keyword>
<keyword evidence="3" id="KW-0808">Transferase</keyword>